<name>A0A4C2A2G9_EUMVA</name>
<organism evidence="2 3">
    <name type="scientific">Eumeta variegata</name>
    <name type="common">Bagworm moth</name>
    <name type="synonym">Eumeta japonica</name>
    <dbReference type="NCBI Taxonomy" id="151549"/>
    <lineage>
        <taxon>Eukaryota</taxon>
        <taxon>Metazoa</taxon>
        <taxon>Ecdysozoa</taxon>
        <taxon>Arthropoda</taxon>
        <taxon>Hexapoda</taxon>
        <taxon>Insecta</taxon>
        <taxon>Pterygota</taxon>
        <taxon>Neoptera</taxon>
        <taxon>Endopterygota</taxon>
        <taxon>Lepidoptera</taxon>
        <taxon>Glossata</taxon>
        <taxon>Ditrysia</taxon>
        <taxon>Tineoidea</taxon>
        <taxon>Psychidae</taxon>
        <taxon>Oiketicinae</taxon>
        <taxon>Eumeta</taxon>
    </lineage>
</organism>
<dbReference type="EMBL" id="BGZK01002500">
    <property type="protein sequence ID" value="GBP94400.1"/>
    <property type="molecule type" value="Genomic_DNA"/>
</dbReference>
<protein>
    <submittedName>
        <fullName evidence="2">Uncharacterized protein</fullName>
    </submittedName>
</protein>
<comment type="caution">
    <text evidence="2">The sequence shown here is derived from an EMBL/GenBank/DDBJ whole genome shotgun (WGS) entry which is preliminary data.</text>
</comment>
<evidence type="ECO:0000313" key="3">
    <source>
        <dbReference type="Proteomes" id="UP000299102"/>
    </source>
</evidence>
<sequence>MVMHVPRKGRGRAVPAPPDPDGPSQALQVLIFSRISTKLSVVGRYSCVNSNGKTRRDIRRARSDEYGECSSISKSAPRIAAIATTEAADVLRHYFDGTNNFR</sequence>
<feature type="region of interest" description="Disordered" evidence="1">
    <location>
        <begin position="1"/>
        <end position="23"/>
    </location>
</feature>
<keyword evidence="3" id="KW-1185">Reference proteome</keyword>
<evidence type="ECO:0000313" key="2">
    <source>
        <dbReference type="EMBL" id="GBP94400.1"/>
    </source>
</evidence>
<accession>A0A4C2A2G9</accession>
<gene>
    <name evidence="2" type="ORF">EVAR_96647_1</name>
</gene>
<feature type="compositionally biased region" description="Basic residues" evidence="1">
    <location>
        <begin position="1"/>
        <end position="11"/>
    </location>
</feature>
<reference evidence="2 3" key="1">
    <citation type="journal article" date="2019" name="Commun. Biol.">
        <title>The bagworm genome reveals a unique fibroin gene that provides high tensile strength.</title>
        <authorList>
            <person name="Kono N."/>
            <person name="Nakamura H."/>
            <person name="Ohtoshi R."/>
            <person name="Tomita M."/>
            <person name="Numata K."/>
            <person name="Arakawa K."/>
        </authorList>
    </citation>
    <scope>NUCLEOTIDE SEQUENCE [LARGE SCALE GENOMIC DNA]</scope>
</reference>
<evidence type="ECO:0000256" key="1">
    <source>
        <dbReference type="SAM" id="MobiDB-lite"/>
    </source>
</evidence>
<proteinExistence type="predicted"/>
<dbReference type="AlphaFoldDB" id="A0A4C2A2G9"/>
<dbReference type="Proteomes" id="UP000299102">
    <property type="component" value="Unassembled WGS sequence"/>
</dbReference>